<evidence type="ECO:0000256" key="2">
    <source>
        <dbReference type="ARBA" id="ARBA00011245"/>
    </source>
</evidence>
<dbReference type="RefSeq" id="WP_090624938.1">
    <property type="nucleotide sequence ID" value="NZ_FOQO01000002.1"/>
</dbReference>
<dbReference type="Gene3D" id="2.70.98.10">
    <property type="match status" value="1"/>
</dbReference>
<dbReference type="AlphaFoldDB" id="A0A1I3FAZ3"/>
<dbReference type="EMBL" id="FOQO01000002">
    <property type="protein sequence ID" value="SFI08349.1"/>
    <property type="molecule type" value="Genomic_DNA"/>
</dbReference>
<accession>A0A1I3FAZ3</accession>
<evidence type="ECO:0000256" key="1">
    <source>
        <dbReference type="ARBA" id="ARBA00001913"/>
    </source>
</evidence>
<evidence type="ECO:0008006" key="6">
    <source>
        <dbReference type="Google" id="ProtNLM"/>
    </source>
</evidence>
<proteinExistence type="predicted"/>
<dbReference type="InterPro" id="IPR014718">
    <property type="entry name" value="GH-type_carb-bd"/>
</dbReference>
<gene>
    <name evidence="4" type="ORF">SAMN05444682_102241</name>
</gene>
<organism evidence="4 5">
    <name type="scientific">Parapedobacter indicus</name>
    <dbReference type="NCBI Taxonomy" id="1477437"/>
    <lineage>
        <taxon>Bacteria</taxon>
        <taxon>Pseudomonadati</taxon>
        <taxon>Bacteroidota</taxon>
        <taxon>Sphingobacteriia</taxon>
        <taxon>Sphingobacteriales</taxon>
        <taxon>Sphingobacteriaceae</taxon>
        <taxon>Parapedobacter</taxon>
    </lineage>
</organism>
<dbReference type="CDD" id="cd09023">
    <property type="entry name" value="Aldose_epim_Ec_c4013"/>
    <property type="match status" value="1"/>
</dbReference>
<protein>
    <recommendedName>
        <fullName evidence="6">Galactose mutarotase</fullName>
    </recommendedName>
</protein>
<reference evidence="4 5" key="1">
    <citation type="submission" date="2016-10" db="EMBL/GenBank/DDBJ databases">
        <authorList>
            <person name="de Groot N.N."/>
        </authorList>
    </citation>
    <scope>NUCLEOTIDE SEQUENCE [LARGE SCALE GENOMIC DNA]</scope>
    <source>
        <strain evidence="4 5">RK1</strain>
    </source>
</reference>
<dbReference type="Proteomes" id="UP000198670">
    <property type="component" value="Unassembled WGS sequence"/>
</dbReference>
<dbReference type="GO" id="GO:0030246">
    <property type="term" value="F:carbohydrate binding"/>
    <property type="evidence" value="ECO:0007669"/>
    <property type="project" value="InterPro"/>
</dbReference>
<evidence type="ECO:0000313" key="5">
    <source>
        <dbReference type="Proteomes" id="UP000198670"/>
    </source>
</evidence>
<name>A0A1I3FAZ3_9SPHI</name>
<dbReference type="Pfam" id="PF14486">
    <property type="entry name" value="DUF4432"/>
    <property type="match status" value="1"/>
</dbReference>
<comment type="cofactor">
    <cofactor evidence="1">
        <name>Ca(2+)</name>
        <dbReference type="ChEBI" id="CHEBI:29108"/>
    </cofactor>
</comment>
<dbReference type="STRING" id="1477437.SAMN05444682_102241"/>
<evidence type="ECO:0000256" key="3">
    <source>
        <dbReference type="ARBA" id="ARBA00022837"/>
    </source>
</evidence>
<sequence>MTDWKTKVSNPMQVGGIETAILDNGPGKGTRIAWVNTGTGLRYKVVIDRGLDIADAFYNAHSLAWISHLGVVVAPSPTGYRGIEWLNGFGGGLLTTCGLDHVGGPESDAHGERGLHSQFSGLPATIESIIQPDPLAGRLDMQITGIIKQSRPLGVQLVLRRTISGKLGEPTIRIRDEVVNHGNTPAPHMLLYHMNLGWPLVDEGADICWRGPWESREGADKAKIFQAGQPFRKGSPPLEDHVGGGEEAAFIDVEADDDGTCCCGIHNPNIGIALSIEFKKNQLPWLTNWQHWGPGECVVGLEPGTHPPIGQAKARQNGSLILLEPQERREYEVVVRIMDQPTDIADFLQRTAGR</sequence>
<keyword evidence="3" id="KW-0106">Calcium</keyword>
<dbReference type="InterPro" id="IPR027839">
    <property type="entry name" value="DUF4432"/>
</dbReference>
<comment type="subunit">
    <text evidence="2">Monomer.</text>
</comment>
<dbReference type="OrthoDB" id="9791280at2"/>
<keyword evidence="5" id="KW-1185">Reference proteome</keyword>
<evidence type="ECO:0000313" key="4">
    <source>
        <dbReference type="EMBL" id="SFI08349.1"/>
    </source>
</evidence>